<dbReference type="AlphaFoldDB" id="A0A5N7B131"/>
<dbReference type="Pfam" id="PF20516">
    <property type="entry name" value="PDDEXK_12"/>
    <property type="match status" value="1"/>
</dbReference>
<evidence type="ECO:0000259" key="2">
    <source>
        <dbReference type="Pfam" id="PF20516"/>
    </source>
</evidence>
<dbReference type="OrthoDB" id="4161186at2759"/>
<feature type="domain" description="PD-(D/E)XK nuclease-like" evidence="2">
    <location>
        <begin position="84"/>
        <end position="310"/>
    </location>
</feature>
<name>A0A5N7B131_9EURO</name>
<keyword evidence="4" id="KW-1185">Reference proteome</keyword>
<dbReference type="InterPro" id="IPR046797">
    <property type="entry name" value="PDDEXK_12"/>
</dbReference>
<gene>
    <name evidence="3" type="ORF">BDV26DRAFT_283250</name>
</gene>
<protein>
    <recommendedName>
        <fullName evidence="2">PD-(D/E)XK nuclease-like domain-containing protein</fullName>
    </recommendedName>
</protein>
<organism evidence="3 4">
    <name type="scientific">Aspergillus bertholletiae</name>
    <dbReference type="NCBI Taxonomy" id="1226010"/>
    <lineage>
        <taxon>Eukaryota</taxon>
        <taxon>Fungi</taxon>
        <taxon>Dikarya</taxon>
        <taxon>Ascomycota</taxon>
        <taxon>Pezizomycotina</taxon>
        <taxon>Eurotiomycetes</taxon>
        <taxon>Eurotiomycetidae</taxon>
        <taxon>Eurotiales</taxon>
        <taxon>Aspergillaceae</taxon>
        <taxon>Aspergillus</taxon>
        <taxon>Aspergillus subgen. Circumdati</taxon>
    </lineage>
</organism>
<dbReference type="Proteomes" id="UP000326198">
    <property type="component" value="Unassembled WGS sequence"/>
</dbReference>
<sequence length="320" mass="35863">MYSMEKDAIKRWIEDVATDNVASQHTSAGHTTYCAHETSGRPRQRPSSPNRIKSNLALGTPKIKYLHESADPGSNSARQLLAFLSVDNNDGWEPETQEIDNISVASCKCATQLRSEGSWVIGVVRPLLQCAIGTLPLECWSVQTESVDSKYQPRYTVHDAYSRKVDLVIGFPTDQWSTEYERMTSRYPDRCFSHIAHPRTRARFLGSSFEVKASDGNLIEAQVQLGVWMAGLMTWAWDHGCGDALPPPAVGCISIGEHWEFYIIYSVKIAGSDRLEVHIWGPFGRAGSHKATTKLAKQLQRVMEYTRSQYLPQLLRAISS</sequence>
<feature type="region of interest" description="Disordered" evidence="1">
    <location>
        <begin position="23"/>
        <end position="52"/>
    </location>
</feature>
<evidence type="ECO:0000313" key="4">
    <source>
        <dbReference type="Proteomes" id="UP000326198"/>
    </source>
</evidence>
<dbReference type="EMBL" id="ML736255">
    <property type="protein sequence ID" value="KAE8375681.1"/>
    <property type="molecule type" value="Genomic_DNA"/>
</dbReference>
<evidence type="ECO:0000256" key="1">
    <source>
        <dbReference type="SAM" id="MobiDB-lite"/>
    </source>
</evidence>
<reference evidence="3 4" key="1">
    <citation type="submission" date="2019-04" db="EMBL/GenBank/DDBJ databases">
        <title>Friends and foes A comparative genomics studyof 23 Aspergillus species from section Flavi.</title>
        <authorList>
            <consortium name="DOE Joint Genome Institute"/>
            <person name="Kjaerbolling I."/>
            <person name="Vesth T."/>
            <person name="Frisvad J.C."/>
            <person name="Nybo J.L."/>
            <person name="Theobald S."/>
            <person name="Kildgaard S."/>
            <person name="Isbrandt T."/>
            <person name="Kuo A."/>
            <person name="Sato A."/>
            <person name="Lyhne E.K."/>
            <person name="Kogle M.E."/>
            <person name="Wiebenga A."/>
            <person name="Kun R.S."/>
            <person name="Lubbers R.J."/>
            <person name="Makela M.R."/>
            <person name="Barry K."/>
            <person name="Chovatia M."/>
            <person name="Clum A."/>
            <person name="Daum C."/>
            <person name="Haridas S."/>
            <person name="He G."/>
            <person name="LaButti K."/>
            <person name="Lipzen A."/>
            <person name="Mondo S."/>
            <person name="Riley R."/>
            <person name="Salamov A."/>
            <person name="Simmons B.A."/>
            <person name="Magnuson J.K."/>
            <person name="Henrissat B."/>
            <person name="Mortensen U.H."/>
            <person name="Larsen T.O."/>
            <person name="Devries R.P."/>
            <person name="Grigoriev I.V."/>
            <person name="Machida M."/>
            <person name="Baker S.E."/>
            <person name="Andersen M.R."/>
        </authorList>
    </citation>
    <scope>NUCLEOTIDE SEQUENCE [LARGE SCALE GENOMIC DNA]</scope>
    <source>
        <strain evidence="3 4">IBT 29228</strain>
    </source>
</reference>
<accession>A0A5N7B131</accession>
<evidence type="ECO:0000313" key="3">
    <source>
        <dbReference type="EMBL" id="KAE8375681.1"/>
    </source>
</evidence>
<proteinExistence type="predicted"/>